<evidence type="ECO:0000313" key="2">
    <source>
        <dbReference type="EMBL" id="KAF8479193.1"/>
    </source>
</evidence>
<feature type="compositionally biased region" description="Low complexity" evidence="1">
    <location>
        <begin position="295"/>
        <end position="310"/>
    </location>
</feature>
<feature type="compositionally biased region" description="Pro residues" evidence="1">
    <location>
        <begin position="195"/>
        <end position="206"/>
    </location>
</feature>
<dbReference type="OrthoDB" id="3244894at2759"/>
<protein>
    <submittedName>
        <fullName evidence="2">Uncharacterized protein</fullName>
    </submittedName>
</protein>
<dbReference type="EMBL" id="WHVB01000010">
    <property type="protein sequence ID" value="KAF8479193.1"/>
    <property type="molecule type" value="Genomic_DNA"/>
</dbReference>
<name>A0A9P5MUM0_9AGAM</name>
<sequence length="419" mass="45040">MSSTLPLPPKPDFDPLPSRRQRSPRKSPPPRTHAVPLATTRTRKDETIIIATTDDMTPGITSPIGGTEETMTATVLATTTMVAPNAAIFATVDVIMKKEIMTVDVTNVIAMTATVDAIAHRVDIPGVKGEMSGHGHPVVVHPLEIAVGVPRRLHHVVARRDGDRQTSARPQMLSAEPRSPPQPDRAADVQHPQREPTPSPASPPPSITEARQSPTSASPSPRDKGKGKVTPQPAANINEDVKMVDLAPGHSPQPDQPRKPSPQPPIGAPPTTHLSSHPNLPTNPKRSRISQSQTNLAASNLSRSSSSFRFPPIPPHEVKEVVKESLNKEASHTLFGKFPLTRHLLQIARLATLNVSQKTAAEPLIRATERSRHELELSLLELYAAGERRKAAAAQVEEARAGRLGVGGGHEYSGRVSDS</sequence>
<comment type="caution">
    <text evidence="2">The sequence shown here is derived from an EMBL/GenBank/DDBJ whole genome shotgun (WGS) entry which is preliminary data.</text>
</comment>
<evidence type="ECO:0000256" key="1">
    <source>
        <dbReference type="SAM" id="MobiDB-lite"/>
    </source>
</evidence>
<organism evidence="2 3">
    <name type="scientific">Russula ochroleuca</name>
    <dbReference type="NCBI Taxonomy" id="152965"/>
    <lineage>
        <taxon>Eukaryota</taxon>
        <taxon>Fungi</taxon>
        <taxon>Dikarya</taxon>
        <taxon>Basidiomycota</taxon>
        <taxon>Agaricomycotina</taxon>
        <taxon>Agaricomycetes</taxon>
        <taxon>Russulales</taxon>
        <taxon>Russulaceae</taxon>
        <taxon>Russula</taxon>
    </lineage>
</organism>
<feature type="region of interest" description="Disordered" evidence="1">
    <location>
        <begin position="1"/>
        <end position="44"/>
    </location>
</feature>
<feature type="compositionally biased region" description="Pro residues" evidence="1">
    <location>
        <begin position="1"/>
        <end position="10"/>
    </location>
</feature>
<evidence type="ECO:0000313" key="3">
    <source>
        <dbReference type="Proteomes" id="UP000759537"/>
    </source>
</evidence>
<accession>A0A9P5MUM0</accession>
<keyword evidence="3" id="KW-1185">Reference proteome</keyword>
<feature type="region of interest" description="Disordered" evidence="1">
    <location>
        <begin position="157"/>
        <end position="312"/>
    </location>
</feature>
<feature type="compositionally biased region" description="Polar residues" evidence="1">
    <location>
        <begin position="272"/>
        <end position="294"/>
    </location>
</feature>
<dbReference type="Proteomes" id="UP000759537">
    <property type="component" value="Unassembled WGS sequence"/>
</dbReference>
<gene>
    <name evidence="2" type="ORF">DFH94DRAFT_799297</name>
</gene>
<feature type="compositionally biased region" description="Polar residues" evidence="1">
    <location>
        <begin position="209"/>
        <end position="219"/>
    </location>
</feature>
<proteinExistence type="predicted"/>
<feature type="compositionally biased region" description="Pro residues" evidence="1">
    <location>
        <begin position="259"/>
        <end position="268"/>
    </location>
</feature>
<reference evidence="2" key="1">
    <citation type="submission" date="2019-10" db="EMBL/GenBank/DDBJ databases">
        <authorList>
            <consortium name="DOE Joint Genome Institute"/>
            <person name="Kuo A."/>
            <person name="Miyauchi S."/>
            <person name="Kiss E."/>
            <person name="Drula E."/>
            <person name="Kohler A."/>
            <person name="Sanchez-Garcia M."/>
            <person name="Andreopoulos B."/>
            <person name="Barry K.W."/>
            <person name="Bonito G."/>
            <person name="Buee M."/>
            <person name="Carver A."/>
            <person name="Chen C."/>
            <person name="Cichocki N."/>
            <person name="Clum A."/>
            <person name="Culley D."/>
            <person name="Crous P.W."/>
            <person name="Fauchery L."/>
            <person name="Girlanda M."/>
            <person name="Hayes R."/>
            <person name="Keri Z."/>
            <person name="LaButti K."/>
            <person name="Lipzen A."/>
            <person name="Lombard V."/>
            <person name="Magnuson J."/>
            <person name="Maillard F."/>
            <person name="Morin E."/>
            <person name="Murat C."/>
            <person name="Nolan M."/>
            <person name="Ohm R."/>
            <person name="Pangilinan J."/>
            <person name="Pereira M."/>
            <person name="Perotto S."/>
            <person name="Peter M."/>
            <person name="Riley R."/>
            <person name="Sitrit Y."/>
            <person name="Stielow B."/>
            <person name="Szollosi G."/>
            <person name="Zifcakova L."/>
            <person name="Stursova M."/>
            <person name="Spatafora J.W."/>
            <person name="Tedersoo L."/>
            <person name="Vaario L.-M."/>
            <person name="Yamada A."/>
            <person name="Yan M."/>
            <person name="Wang P."/>
            <person name="Xu J."/>
            <person name="Bruns T."/>
            <person name="Baldrian P."/>
            <person name="Vilgalys R."/>
            <person name="Henrissat B."/>
            <person name="Grigoriev I.V."/>
            <person name="Hibbett D."/>
            <person name="Nagy L.G."/>
            <person name="Martin F.M."/>
        </authorList>
    </citation>
    <scope>NUCLEOTIDE SEQUENCE</scope>
    <source>
        <strain evidence="2">Prilba</strain>
    </source>
</reference>
<reference evidence="2" key="2">
    <citation type="journal article" date="2020" name="Nat. Commun.">
        <title>Large-scale genome sequencing of mycorrhizal fungi provides insights into the early evolution of symbiotic traits.</title>
        <authorList>
            <person name="Miyauchi S."/>
            <person name="Kiss E."/>
            <person name="Kuo A."/>
            <person name="Drula E."/>
            <person name="Kohler A."/>
            <person name="Sanchez-Garcia M."/>
            <person name="Morin E."/>
            <person name="Andreopoulos B."/>
            <person name="Barry K.W."/>
            <person name="Bonito G."/>
            <person name="Buee M."/>
            <person name="Carver A."/>
            <person name="Chen C."/>
            <person name="Cichocki N."/>
            <person name="Clum A."/>
            <person name="Culley D."/>
            <person name="Crous P.W."/>
            <person name="Fauchery L."/>
            <person name="Girlanda M."/>
            <person name="Hayes R.D."/>
            <person name="Keri Z."/>
            <person name="LaButti K."/>
            <person name="Lipzen A."/>
            <person name="Lombard V."/>
            <person name="Magnuson J."/>
            <person name="Maillard F."/>
            <person name="Murat C."/>
            <person name="Nolan M."/>
            <person name="Ohm R.A."/>
            <person name="Pangilinan J."/>
            <person name="Pereira M.F."/>
            <person name="Perotto S."/>
            <person name="Peter M."/>
            <person name="Pfister S."/>
            <person name="Riley R."/>
            <person name="Sitrit Y."/>
            <person name="Stielow J.B."/>
            <person name="Szollosi G."/>
            <person name="Zifcakova L."/>
            <person name="Stursova M."/>
            <person name="Spatafora J.W."/>
            <person name="Tedersoo L."/>
            <person name="Vaario L.M."/>
            <person name="Yamada A."/>
            <person name="Yan M."/>
            <person name="Wang P."/>
            <person name="Xu J."/>
            <person name="Bruns T."/>
            <person name="Baldrian P."/>
            <person name="Vilgalys R."/>
            <person name="Dunand C."/>
            <person name="Henrissat B."/>
            <person name="Grigoriev I.V."/>
            <person name="Hibbett D."/>
            <person name="Nagy L.G."/>
            <person name="Martin F.M."/>
        </authorList>
    </citation>
    <scope>NUCLEOTIDE SEQUENCE</scope>
    <source>
        <strain evidence="2">Prilba</strain>
    </source>
</reference>
<feature type="compositionally biased region" description="Basic and acidic residues" evidence="1">
    <location>
        <begin position="185"/>
        <end position="194"/>
    </location>
</feature>
<dbReference type="AlphaFoldDB" id="A0A9P5MUM0"/>